<name>A0A565BC87_9BRAS</name>
<dbReference type="InterPro" id="IPR015943">
    <property type="entry name" value="WD40/YVTN_repeat-like_dom_sf"/>
</dbReference>
<dbReference type="InterPro" id="IPR020472">
    <property type="entry name" value="WD40_PAC1"/>
</dbReference>
<keyword evidence="5" id="KW-1185">Reference proteome</keyword>
<dbReference type="InterPro" id="IPR019775">
    <property type="entry name" value="WD40_repeat_CS"/>
</dbReference>
<dbReference type="Gene3D" id="2.130.10.10">
    <property type="entry name" value="YVTN repeat-like/Quinoprotein amine dehydrogenase"/>
    <property type="match status" value="2"/>
</dbReference>
<dbReference type="CDD" id="cd00200">
    <property type="entry name" value="WD40"/>
    <property type="match status" value="1"/>
</dbReference>
<evidence type="ECO:0000313" key="5">
    <source>
        <dbReference type="Proteomes" id="UP000489600"/>
    </source>
</evidence>
<dbReference type="InterPro" id="IPR036322">
    <property type="entry name" value="WD40_repeat_dom_sf"/>
</dbReference>
<accession>A0A565BC87</accession>
<dbReference type="InterPro" id="IPR045182">
    <property type="entry name" value="JINGUBANG-like"/>
</dbReference>
<feature type="repeat" description="WD" evidence="3">
    <location>
        <begin position="324"/>
        <end position="353"/>
    </location>
</feature>
<dbReference type="PANTHER" id="PTHR22844:SF387">
    <property type="entry name" value="F3I6.5 PROTEIN"/>
    <property type="match status" value="1"/>
</dbReference>
<keyword evidence="1 3" id="KW-0853">WD repeat</keyword>
<dbReference type="PROSITE" id="PS50294">
    <property type="entry name" value="WD_REPEATS_REGION"/>
    <property type="match status" value="4"/>
</dbReference>
<dbReference type="PANTHER" id="PTHR22844">
    <property type="entry name" value="F-BOX AND WD40 DOMAIN PROTEIN"/>
    <property type="match status" value="1"/>
</dbReference>
<evidence type="ECO:0008006" key="6">
    <source>
        <dbReference type="Google" id="ProtNLM"/>
    </source>
</evidence>
<dbReference type="Pfam" id="PF00400">
    <property type="entry name" value="WD40"/>
    <property type="match status" value="6"/>
</dbReference>
<sequence>MGLLPCSCHLPCNKSRSECQTKSTHIQSESSTSSSLLSQPSLPLIPSLSSPPQSTSVHHKCLATLKCHSLYVSSLALSGKSFFTGSSNSEIRVWPQEPPEYSTGAGDDDRNIVAIGNGGVKSLVVLGDKLISAHQDHKIRVWKIIDESSRRDHQKYKCVATLPTMKDRFTNLFSRKSYVEVRRHKKCTWVHHVDAVSSLALSQDDSLLYSASWDRSFKIWRTSDFKCLESIEKAHDDAINAIVVSRDGFVYTGSADKKIKVWNKKDKKHSLVATLTKHLSAVNALAVSEDGKVLYSGACDRSILVWERISNGGEESHMTVVGALRGHTKAILCLAVASDLVFSGSADKTLRVWRRGLMEKECYSCLAVLEGHTKPVKCLAVSVSDSNSSHDSVNSCMVYSGSLDLSVKVWNLRVCSV</sequence>
<dbReference type="OrthoDB" id="674604at2759"/>
<evidence type="ECO:0000256" key="3">
    <source>
        <dbReference type="PROSITE-ProRule" id="PRU00221"/>
    </source>
</evidence>
<dbReference type="AlphaFoldDB" id="A0A565BC87"/>
<evidence type="ECO:0000256" key="1">
    <source>
        <dbReference type="ARBA" id="ARBA00022574"/>
    </source>
</evidence>
<dbReference type="EMBL" id="CABITT030000003">
    <property type="protein sequence ID" value="VVA98795.1"/>
    <property type="molecule type" value="Genomic_DNA"/>
</dbReference>
<dbReference type="InterPro" id="IPR001680">
    <property type="entry name" value="WD40_rpt"/>
</dbReference>
<organism evidence="4 5">
    <name type="scientific">Arabis nemorensis</name>
    <dbReference type="NCBI Taxonomy" id="586526"/>
    <lineage>
        <taxon>Eukaryota</taxon>
        <taxon>Viridiplantae</taxon>
        <taxon>Streptophyta</taxon>
        <taxon>Embryophyta</taxon>
        <taxon>Tracheophyta</taxon>
        <taxon>Spermatophyta</taxon>
        <taxon>Magnoliopsida</taxon>
        <taxon>eudicotyledons</taxon>
        <taxon>Gunneridae</taxon>
        <taxon>Pentapetalae</taxon>
        <taxon>rosids</taxon>
        <taxon>malvids</taxon>
        <taxon>Brassicales</taxon>
        <taxon>Brassicaceae</taxon>
        <taxon>Arabideae</taxon>
        <taxon>Arabis</taxon>
    </lineage>
</organism>
<evidence type="ECO:0000313" key="4">
    <source>
        <dbReference type="EMBL" id="VVA98795.1"/>
    </source>
</evidence>
<keyword evidence="2" id="KW-0677">Repeat</keyword>
<dbReference type="PROSITE" id="PS50082">
    <property type="entry name" value="WD_REPEATS_2"/>
    <property type="match status" value="4"/>
</dbReference>
<reference evidence="4" key="1">
    <citation type="submission" date="2019-07" db="EMBL/GenBank/DDBJ databases">
        <authorList>
            <person name="Dittberner H."/>
        </authorList>
    </citation>
    <scope>NUCLEOTIDE SEQUENCE [LARGE SCALE GENOMIC DNA]</scope>
</reference>
<feature type="repeat" description="WD" evidence="3">
    <location>
        <begin position="275"/>
        <end position="307"/>
    </location>
</feature>
<dbReference type="SMART" id="SM00320">
    <property type="entry name" value="WD40"/>
    <property type="match status" value="7"/>
</dbReference>
<protein>
    <recommendedName>
        <fullName evidence="6">Anaphase-promoting complex subunit 4 WD40 domain-containing protein</fullName>
    </recommendedName>
</protein>
<proteinExistence type="predicted"/>
<dbReference type="SUPFAM" id="SSF50978">
    <property type="entry name" value="WD40 repeat-like"/>
    <property type="match status" value="1"/>
</dbReference>
<dbReference type="PROSITE" id="PS00678">
    <property type="entry name" value="WD_REPEATS_1"/>
    <property type="match status" value="1"/>
</dbReference>
<feature type="repeat" description="WD" evidence="3">
    <location>
        <begin position="232"/>
        <end position="263"/>
    </location>
</feature>
<comment type="caution">
    <text evidence="4">The sequence shown here is derived from an EMBL/GenBank/DDBJ whole genome shotgun (WGS) entry which is preliminary data.</text>
</comment>
<gene>
    <name evidence="4" type="ORF">ANE_LOCUS9240</name>
</gene>
<dbReference type="PRINTS" id="PR00320">
    <property type="entry name" value="GPROTEINBRPT"/>
</dbReference>
<dbReference type="FunFam" id="2.130.10.10:FF:000775">
    <property type="entry name" value="BnaA09g28200D protein"/>
    <property type="match status" value="1"/>
</dbReference>
<evidence type="ECO:0000256" key="2">
    <source>
        <dbReference type="ARBA" id="ARBA00022737"/>
    </source>
</evidence>
<dbReference type="Proteomes" id="UP000489600">
    <property type="component" value="Unassembled WGS sequence"/>
</dbReference>
<feature type="repeat" description="WD" evidence="3">
    <location>
        <begin position="189"/>
        <end position="230"/>
    </location>
</feature>